<sequence>MTEPEGMSAAERLAGELIRDGYLVPDWLAAWRSVDREAYIPARVWVPEHDGYRRLDRGDDPRRWRESVYTDIHLVTQVAEGPEAAWALQPTSSASMPRMVAGMLAALQVRPGHRVLEIGTGVGITAALLAARLGDGAVASVELDPHVAAGARAALESAGLRPHLYVGDGTLGAAELAPYDRLLSTCAVRSIPPAWLEQTRPGGRIVTPYGTTLYNGVLLDLAVTGDADGSAASGRVIGDAAFMWERGQGLSPRVMAAVGDEEPDSERTVDWDPRLLVDNPDAAFAAGLMLPGVRRSLGTPDAPDASTGTFTVWLVAADDRSWACVDCVPGAATYEAAAFGPRDLLHEAGAALAWWLEAGAPARTRFGVEVRPTGQYVWLDHPGKPLLAAPADHG</sequence>
<evidence type="ECO:0000256" key="5">
    <source>
        <dbReference type="ARBA" id="ARBA00022490"/>
    </source>
</evidence>
<keyword evidence="6" id="KW-0489">Methyltransferase</keyword>
<evidence type="ECO:0000256" key="4">
    <source>
        <dbReference type="ARBA" id="ARBA00013346"/>
    </source>
</evidence>
<dbReference type="PANTHER" id="PTHR11579">
    <property type="entry name" value="PROTEIN-L-ISOASPARTATE O-METHYLTRANSFERASE"/>
    <property type="match status" value="1"/>
</dbReference>
<dbReference type="InterPro" id="IPR000682">
    <property type="entry name" value="PCMT"/>
</dbReference>
<keyword evidence="13" id="KW-1185">Reference proteome</keyword>
<evidence type="ECO:0000256" key="7">
    <source>
        <dbReference type="ARBA" id="ARBA00022679"/>
    </source>
</evidence>
<keyword evidence="8" id="KW-0949">S-adenosyl-L-methionine</keyword>
<proteinExistence type="inferred from homology"/>
<dbReference type="PANTHER" id="PTHR11579:SF0">
    <property type="entry name" value="PROTEIN-L-ISOASPARTATE(D-ASPARTATE) O-METHYLTRANSFERASE"/>
    <property type="match status" value="1"/>
</dbReference>
<dbReference type="EC" id="2.1.1.77" evidence="3"/>
<evidence type="ECO:0000256" key="8">
    <source>
        <dbReference type="ARBA" id="ARBA00022691"/>
    </source>
</evidence>
<reference evidence="12" key="1">
    <citation type="submission" date="2022-01" db="EMBL/GenBank/DDBJ databases">
        <title>Genome-Based Taxonomic Classification of the Phylum Actinobacteria.</title>
        <authorList>
            <person name="Gao Y."/>
        </authorList>
    </citation>
    <scope>NUCLEOTIDE SEQUENCE</scope>
    <source>
        <strain evidence="12">KLBMP 8922</strain>
    </source>
</reference>
<keyword evidence="7" id="KW-0808">Transferase</keyword>
<evidence type="ECO:0000313" key="13">
    <source>
        <dbReference type="Proteomes" id="UP001165378"/>
    </source>
</evidence>
<comment type="caution">
    <text evidence="12">The sequence shown here is derived from an EMBL/GenBank/DDBJ whole genome shotgun (WGS) entry which is preliminary data.</text>
</comment>
<dbReference type="EMBL" id="JAKFHA010000041">
    <property type="protein sequence ID" value="MCF2532949.1"/>
    <property type="molecule type" value="Genomic_DNA"/>
</dbReference>
<dbReference type="SUPFAM" id="SSF53335">
    <property type="entry name" value="S-adenosyl-L-methionine-dependent methyltransferases"/>
    <property type="match status" value="1"/>
</dbReference>
<dbReference type="Proteomes" id="UP001165378">
    <property type="component" value="Unassembled WGS sequence"/>
</dbReference>
<dbReference type="RefSeq" id="WP_235057720.1">
    <property type="nucleotide sequence ID" value="NZ_JAKFHA010000041.1"/>
</dbReference>
<dbReference type="GO" id="GO:0004719">
    <property type="term" value="F:protein-L-isoaspartate (D-aspartate) O-methyltransferase activity"/>
    <property type="evidence" value="ECO:0007669"/>
    <property type="project" value="UniProtKB-EC"/>
</dbReference>
<dbReference type="Pfam" id="PF01135">
    <property type="entry name" value="PCMT"/>
    <property type="match status" value="1"/>
</dbReference>
<accession>A0AA41U8I9</accession>
<evidence type="ECO:0000256" key="11">
    <source>
        <dbReference type="ARBA" id="ARBA00031350"/>
    </source>
</evidence>
<comment type="subcellular location">
    <subcellularLocation>
        <location evidence="1">Cytoplasm</location>
    </subcellularLocation>
</comment>
<dbReference type="GO" id="GO:0032259">
    <property type="term" value="P:methylation"/>
    <property type="evidence" value="ECO:0007669"/>
    <property type="project" value="UniProtKB-KW"/>
</dbReference>
<dbReference type="AlphaFoldDB" id="A0AA41U8I9"/>
<gene>
    <name evidence="12" type="ORF">LZ495_37850</name>
</gene>
<evidence type="ECO:0000256" key="10">
    <source>
        <dbReference type="ARBA" id="ARBA00031323"/>
    </source>
</evidence>
<dbReference type="InterPro" id="IPR029063">
    <property type="entry name" value="SAM-dependent_MTases_sf"/>
</dbReference>
<evidence type="ECO:0000256" key="9">
    <source>
        <dbReference type="ARBA" id="ARBA00030757"/>
    </source>
</evidence>
<keyword evidence="5" id="KW-0963">Cytoplasm</keyword>
<dbReference type="Gene3D" id="3.40.50.150">
    <property type="entry name" value="Vaccinia Virus protein VP39"/>
    <property type="match status" value="1"/>
</dbReference>
<evidence type="ECO:0000313" key="12">
    <source>
        <dbReference type="EMBL" id="MCF2532949.1"/>
    </source>
</evidence>
<evidence type="ECO:0000256" key="2">
    <source>
        <dbReference type="ARBA" id="ARBA00005369"/>
    </source>
</evidence>
<dbReference type="GO" id="GO:0005737">
    <property type="term" value="C:cytoplasm"/>
    <property type="evidence" value="ECO:0007669"/>
    <property type="project" value="UniProtKB-SubCell"/>
</dbReference>
<evidence type="ECO:0000256" key="3">
    <source>
        <dbReference type="ARBA" id="ARBA00011890"/>
    </source>
</evidence>
<evidence type="ECO:0000256" key="6">
    <source>
        <dbReference type="ARBA" id="ARBA00022603"/>
    </source>
</evidence>
<dbReference type="CDD" id="cd02440">
    <property type="entry name" value="AdoMet_MTases"/>
    <property type="match status" value="1"/>
</dbReference>
<protein>
    <recommendedName>
        <fullName evidence="4">Protein-L-isoaspartate O-methyltransferase</fullName>
        <ecNumber evidence="3">2.1.1.77</ecNumber>
    </recommendedName>
    <alternativeName>
        <fullName evidence="11">L-isoaspartyl protein carboxyl methyltransferase</fullName>
    </alternativeName>
    <alternativeName>
        <fullName evidence="9">Protein L-isoaspartyl methyltransferase</fullName>
    </alternativeName>
    <alternativeName>
        <fullName evidence="10">Protein-beta-aspartate methyltransferase</fullName>
    </alternativeName>
</protein>
<evidence type="ECO:0000256" key="1">
    <source>
        <dbReference type="ARBA" id="ARBA00004496"/>
    </source>
</evidence>
<comment type="similarity">
    <text evidence="2">Belongs to the methyltransferase superfamily. L-isoaspartyl/D-aspartyl protein methyltransferase family.</text>
</comment>
<name>A0AA41U8I9_9ACTN</name>
<organism evidence="12 13">
    <name type="scientific">Yinghuangia soli</name>
    <dbReference type="NCBI Taxonomy" id="2908204"/>
    <lineage>
        <taxon>Bacteria</taxon>
        <taxon>Bacillati</taxon>
        <taxon>Actinomycetota</taxon>
        <taxon>Actinomycetes</taxon>
        <taxon>Kitasatosporales</taxon>
        <taxon>Streptomycetaceae</taxon>
        <taxon>Yinghuangia</taxon>
    </lineage>
</organism>